<evidence type="ECO:0000256" key="2">
    <source>
        <dbReference type="ARBA" id="ARBA00022448"/>
    </source>
</evidence>
<keyword evidence="7 9" id="KW-1133">Transmembrane helix</keyword>
<dbReference type="GO" id="GO:0015297">
    <property type="term" value="F:antiporter activity"/>
    <property type="evidence" value="ECO:0000318"/>
    <property type="project" value="GO_Central"/>
</dbReference>
<evidence type="ECO:0000256" key="4">
    <source>
        <dbReference type="ARBA" id="ARBA00022640"/>
    </source>
</evidence>
<keyword evidence="2" id="KW-0813">Transport</keyword>
<dbReference type="OrthoDB" id="6418713at2759"/>
<dbReference type="GO" id="GO:0005794">
    <property type="term" value="C:Golgi apparatus"/>
    <property type="evidence" value="ECO:0000318"/>
    <property type="project" value="GO_Central"/>
</dbReference>
<dbReference type="GO" id="GO:0015605">
    <property type="term" value="F:organophosphate ester transmembrane transporter activity"/>
    <property type="evidence" value="ECO:0007669"/>
    <property type="project" value="UniProtKB-ARBA"/>
</dbReference>
<protein>
    <recommendedName>
        <fullName evidence="10">Sugar phosphate transporter domain-containing protein</fullName>
    </recommendedName>
</protein>
<evidence type="ECO:0000256" key="5">
    <source>
        <dbReference type="ARBA" id="ARBA00022692"/>
    </source>
</evidence>
<dbReference type="InterPro" id="IPR004853">
    <property type="entry name" value="Sugar_P_trans_dom"/>
</dbReference>
<evidence type="ECO:0000259" key="10">
    <source>
        <dbReference type="Pfam" id="PF03151"/>
    </source>
</evidence>
<keyword evidence="5 9" id="KW-0812">Transmembrane</keyword>
<dbReference type="GO" id="GO:0055085">
    <property type="term" value="P:transmembrane transport"/>
    <property type="evidence" value="ECO:0000318"/>
    <property type="project" value="GO_Central"/>
</dbReference>
<dbReference type="OMA" id="NGCDFIR"/>
<keyword evidence="6" id="KW-0809">Transit peptide</keyword>
<gene>
    <name evidence="11" type="ORF">KFL_003260130</name>
</gene>
<sequence length="424" mass="45398">MMASTAVCAGRVAIPLGVSLPNRQHASPAATPCLFQRSCATLAACRRAGVERSYPNLKAKTGLARSSFVGSGISLPLLRLSKPVRGQIVAQAAAGDASSDALEEKKEEVAVKAAGGAKLGLIFGLWYFNNVVFNIYNKKVLNVFPAPWLTSTLSLVAGSSIMAVLWATKLQKYTEVDGKFFKALAPVALFHVIGHVAATVSMSKVAVSFTHIIKSSEPVFNVALQALFLGQKFPAAVYLSLLPIVIGCSMAAVSELSFNAAGFWGAMISNLAFVVRGILSKEKLKDFPELGGINLYGWISILSLVYLLPFAILIEGPTWSSAWSTAVANIGRDKLLWWIFLQSVFYHLYNQVSYQALDSISALTFSIGNTMKRVVVIISSVIAFRNPILPMNAAGSAIAILGTFLYSQAKAAPEAQTDVQKKEA</sequence>
<evidence type="ECO:0000256" key="9">
    <source>
        <dbReference type="SAM" id="Phobius"/>
    </source>
</evidence>
<dbReference type="PANTHER" id="PTHR11132">
    <property type="entry name" value="SOLUTE CARRIER FAMILY 35"/>
    <property type="match status" value="1"/>
</dbReference>
<dbReference type="GO" id="GO:0015718">
    <property type="term" value="P:monocarboxylic acid transport"/>
    <property type="evidence" value="ECO:0007669"/>
    <property type="project" value="UniProtKB-ARBA"/>
</dbReference>
<feature type="transmembrane region" description="Helical" evidence="9">
    <location>
        <begin position="188"/>
        <end position="213"/>
    </location>
</feature>
<evidence type="ECO:0000256" key="3">
    <source>
        <dbReference type="ARBA" id="ARBA00022528"/>
    </source>
</evidence>
<feature type="transmembrane region" description="Helical" evidence="9">
    <location>
        <begin position="109"/>
        <end position="128"/>
    </location>
</feature>
<evidence type="ECO:0000256" key="6">
    <source>
        <dbReference type="ARBA" id="ARBA00022946"/>
    </source>
</evidence>
<keyword evidence="4" id="KW-0934">Plastid</keyword>
<dbReference type="AlphaFoldDB" id="A0A1Y1I7V7"/>
<dbReference type="GO" id="GO:0031969">
    <property type="term" value="C:chloroplast membrane"/>
    <property type="evidence" value="ECO:0007669"/>
    <property type="project" value="UniProtKB-SubCell"/>
</dbReference>
<dbReference type="Pfam" id="PF03151">
    <property type="entry name" value="TPT"/>
    <property type="match status" value="1"/>
</dbReference>
<dbReference type="NCBIfam" id="TIGR00817">
    <property type="entry name" value="tpt"/>
    <property type="match status" value="1"/>
</dbReference>
<dbReference type="GO" id="GO:0046943">
    <property type="term" value="F:carboxylic acid transmembrane transporter activity"/>
    <property type="evidence" value="ECO:0007669"/>
    <property type="project" value="UniProtKB-ARBA"/>
</dbReference>
<feature type="transmembrane region" description="Helical" evidence="9">
    <location>
        <begin position="260"/>
        <end position="279"/>
    </location>
</feature>
<feature type="transmembrane region" description="Helical" evidence="9">
    <location>
        <begin position="148"/>
        <end position="167"/>
    </location>
</feature>
<keyword evidence="8 9" id="KW-0472">Membrane</keyword>
<dbReference type="SUPFAM" id="SSF103481">
    <property type="entry name" value="Multidrug resistance efflux transporter EmrE"/>
    <property type="match status" value="1"/>
</dbReference>
<keyword evidence="3" id="KW-0150">Chloroplast</keyword>
<feature type="transmembrane region" description="Helical" evidence="9">
    <location>
        <begin position="335"/>
        <end position="354"/>
    </location>
</feature>
<evidence type="ECO:0000256" key="7">
    <source>
        <dbReference type="ARBA" id="ARBA00022989"/>
    </source>
</evidence>
<feature type="transmembrane region" description="Helical" evidence="9">
    <location>
        <begin position="295"/>
        <end position="314"/>
    </location>
</feature>
<dbReference type="InterPro" id="IPR050186">
    <property type="entry name" value="TPT_transporter"/>
</dbReference>
<reference evidence="11 12" key="1">
    <citation type="journal article" date="2014" name="Nat. Commun.">
        <title>Klebsormidium flaccidum genome reveals primary factors for plant terrestrial adaptation.</title>
        <authorList>
            <person name="Hori K."/>
            <person name="Maruyama F."/>
            <person name="Fujisawa T."/>
            <person name="Togashi T."/>
            <person name="Yamamoto N."/>
            <person name="Seo M."/>
            <person name="Sato S."/>
            <person name="Yamada T."/>
            <person name="Mori H."/>
            <person name="Tajima N."/>
            <person name="Moriyama T."/>
            <person name="Ikeuchi M."/>
            <person name="Watanabe M."/>
            <person name="Wada H."/>
            <person name="Kobayashi K."/>
            <person name="Saito M."/>
            <person name="Masuda T."/>
            <person name="Sasaki-Sekimoto Y."/>
            <person name="Mashiguchi K."/>
            <person name="Awai K."/>
            <person name="Shimojima M."/>
            <person name="Masuda S."/>
            <person name="Iwai M."/>
            <person name="Nobusawa T."/>
            <person name="Narise T."/>
            <person name="Kondo S."/>
            <person name="Saito H."/>
            <person name="Sato R."/>
            <person name="Murakawa M."/>
            <person name="Ihara Y."/>
            <person name="Oshima-Yamada Y."/>
            <person name="Ohtaka K."/>
            <person name="Satoh M."/>
            <person name="Sonobe K."/>
            <person name="Ishii M."/>
            <person name="Ohtani R."/>
            <person name="Kanamori-Sato M."/>
            <person name="Honoki R."/>
            <person name="Miyazaki D."/>
            <person name="Mochizuki H."/>
            <person name="Umetsu J."/>
            <person name="Higashi K."/>
            <person name="Shibata D."/>
            <person name="Kamiya Y."/>
            <person name="Sato N."/>
            <person name="Nakamura Y."/>
            <person name="Tabata S."/>
            <person name="Ida S."/>
            <person name="Kurokawa K."/>
            <person name="Ohta H."/>
        </authorList>
    </citation>
    <scope>NUCLEOTIDE SEQUENCE [LARGE SCALE GENOMIC DNA]</scope>
    <source>
        <strain evidence="11 12">NIES-2285</strain>
    </source>
</reference>
<evidence type="ECO:0000256" key="8">
    <source>
        <dbReference type="ARBA" id="ARBA00023136"/>
    </source>
</evidence>
<keyword evidence="12" id="KW-1185">Reference proteome</keyword>
<organism evidence="11 12">
    <name type="scientific">Klebsormidium nitens</name>
    <name type="common">Green alga</name>
    <name type="synonym">Ulothrix nitens</name>
    <dbReference type="NCBI Taxonomy" id="105231"/>
    <lineage>
        <taxon>Eukaryota</taxon>
        <taxon>Viridiplantae</taxon>
        <taxon>Streptophyta</taxon>
        <taxon>Klebsormidiophyceae</taxon>
        <taxon>Klebsormidiales</taxon>
        <taxon>Klebsormidiaceae</taxon>
        <taxon>Klebsormidium</taxon>
    </lineage>
</organism>
<dbReference type="Proteomes" id="UP000054558">
    <property type="component" value="Unassembled WGS sequence"/>
</dbReference>
<evidence type="ECO:0000313" key="12">
    <source>
        <dbReference type="Proteomes" id="UP000054558"/>
    </source>
</evidence>
<dbReference type="InterPro" id="IPR004696">
    <property type="entry name" value="Tpt_PEP_transl"/>
</dbReference>
<dbReference type="InterPro" id="IPR037185">
    <property type="entry name" value="EmrE-like"/>
</dbReference>
<proteinExistence type="predicted"/>
<evidence type="ECO:0000256" key="1">
    <source>
        <dbReference type="ARBA" id="ARBA00004508"/>
    </source>
</evidence>
<accession>A0A1Y1I7V7</accession>
<feature type="transmembrane region" description="Helical" evidence="9">
    <location>
        <begin position="233"/>
        <end position="253"/>
    </location>
</feature>
<evidence type="ECO:0000313" key="11">
    <source>
        <dbReference type="EMBL" id="GAQ87030.1"/>
    </source>
</evidence>
<comment type="subcellular location">
    <subcellularLocation>
        <location evidence="1">Plastid</location>
        <location evidence="1">Chloroplast membrane</location>
        <topology evidence="1">Multi-pass membrane protein</topology>
    </subcellularLocation>
</comment>
<name>A0A1Y1I7V7_KLENI</name>
<feature type="domain" description="Sugar phosphate transporter" evidence="10">
    <location>
        <begin position="118"/>
        <end position="407"/>
    </location>
</feature>
<dbReference type="EMBL" id="DF237275">
    <property type="protein sequence ID" value="GAQ87030.1"/>
    <property type="molecule type" value="Genomic_DNA"/>
</dbReference>